<name>W9RBA5_9ROSA</name>
<gene>
    <name evidence="2" type="ORF">L484_008533</name>
</gene>
<evidence type="ECO:0000313" key="3">
    <source>
        <dbReference type="Proteomes" id="UP000030645"/>
    </source>
</evidence>
<sequence>MDYVSVVSATRGTTTSRHESPPHRQDHKTGGDQFQARAEINPIATVHVAERNLWGPPGIFFNFSDSRRLNQCEL</sequence>
<dbReference type="EMBL" id="KE344823">
    <property type="protein sequence ID" value="EXB80753.1"/>
    <property type="molecule type" value="Genomic_DNA"/>
</dbReference>
<dbReference type="AlphaFoldDB" id="W9RBA5"/>
<proteinExistence type="predicted"/>
<keyword evidence="3" id="KW-1185">Reference proteome</keyword>
<feature type="compositionally biased region" description="Basic and acidic residues" evidence="1">
    <location>
        <begin position="16"/>
        <end position="30"/>
    </location>
</feature>
<protein>
    <submittedName>
        <fullName evidence="2">Uncharacterized protein</fullName>
    </submittedName>
</protein>
<organism evidence="2 3">
    <name type="scientific">Morus notabilis</name>
    <dbReference type="NCBI Taxonomy" id="981085"/>
    <lineage>
        <taxon>Eukaryota</taxon>
        <taxon>Viridiplantae</taxon>
        <taxon>Streptophyta</taxon>
        <taxon>Embryophyta</taxon>
        <taxon>Tracheophyta</taxon>
        <taxon>Spermatophyta</taxon>
        <taxon>Magnoliopsida</taxon>
        <taxon>eudicotyledons</taxon>
        <taxon>Gunneridae</taxon>
        <taxon>Pentapetalae</taxon>
        <taxon>rosids</taxon>
        <taxon>fabids</taxon>
        <taxon>Rosales</taxon>
        <taxon>Moraceae</taxon>
        <taxon>Moreae</taxon>
        <taxon>Morus</taxon>
    </lineage>
</organism>
<dbReference type="Proteomes" id="UP000030645">
    <property type="component" value="Unassembled WGS sequence"/>
</dbReference>
<evidence type="ECO:0000313" key="2">
    <source>
        <dbReference type="EMBL" id="EXB80753.1"/>
    </source>
</evidence>
<accession>W9RBA5</accession>
<reference evidence="3" key="1">
    <citation type="submission" date="2013-01" db="EMBL/GenBank/DDBJ databases">
        <title>Draft Genome Sequence of a Mulberry Tree, Morus notabilis C.K. Schneid.</title>
        <authorList>
            <person name="He N."/>
            <person name="Zhao S."/>
        </authorList>
    </citation>
    <scope>NUCLEOTIDE SEQUENCE</scope>
</reference>
<feature type="region of interest" description="Disordered" evidence="1">
    <location>
        <begin position="1"/>
        <end position="34"/>
    </location>
</feature>
<evidence type="ECO:0000256" key="1">
    <source>
        <dbReference type="SAM" id="MobiDB-lite"/>
    </source>
</evidence>